<evidence type="ECO:0000313" key="1">
    <source>
        <dbReference type="EMBL" id="KAJ4154906.1"/>
    </source>
</evidence>
<dbReference type="Gene3D" id="2.60.120.10">
    <property type="entry name" value="Jelly Rolls"/>
    <property type="match status" value="1"/>
</dbReference>
<dbReference type="InterPro" id="IPR047142">
    <property type="entry name" value="OryJ/VirC-like"/>
</dbReference>
<dbReference type="PANTHER" id="PTHR36156:SF2">
    <property type="entry name" value="CUPIN TYPE-2 DOMAIN-CONTAINING PROTEIN"/>
    <property type="match status" value="1"/>
</dbReference>
<keyword evidence="2" id="KW-1185">Reference proteome</keyword>
<comment type="caution">
    <text evidence="1">The sequence shown here is derived from an EMBL/GenBank/DDBJ whole genome shotgun (WGS) entry which is preliminary data.</text>
</comment>
<accession>A0A9W8QFP5</accession>
<dbReference type="Proteomes" id="UP001144673">
    <property type="component" value="Chromosome 6"/>
</dbReference>
<dbReference type="CDD" id="cd02231">
    <property type="entry name" value="cupin_BLL6423-like"/>
    <property type="match status" value="1"/>
</dbReference>
<proteinExistence type="predicted"/>
<reference evidence="1" key="1">
    <citation type="journal article" date="2023" name="Access Microbiol">
        <title>De-novo genome assembly for Akanthomyces muscarius, a biocontrol agent of insect agricultural pests.</title>
        <authorList>
            <person name="Erdos Z."/>
            <person name="Studholme D.J."/>
            <person name="Raymond B."/>
            <person name="Sharma M."/>
        </authorList>
    </citation>
    <scope>NUCLEOTIDE SEQUENCE</scope>
    <source>
        <strain evidence="1">Ve6</strain>
    </source>
</reference>
<dbReference type="InterPro" id="IPR014710">
    <property type="entry name" value="RmlC-like_jellyroll"/>
</dbReference>
<dbReference type="EMBL" id="JAJHUN010000007">
    <property type="protein sequence ID" value="KAJ4154906.1"/>
    <property type="molecule type" value="Genomic_DNA"/>
</dbReference>
<dbReference type="GeneID" id="80887336"/>
<dbReference type="RefSeq" id="XP_056055030.1">
    <property type="nucleotide sequence ID" value="XM_056198043.1"/>
</dbReference>
<evidence type="ECO:0000313" key="2">
    <source>
        <dbReference type="Proteomes" id="UP001144673"/>
    </source>
</evidence>
<dbReference type="SUPFAM" id="SSF51182">
    <property type="entry name" value="RmlC-like cupins"/>
    <property type="match status" value="1"/>
</dbReference>
<dbReference type="KEGG" id="amus:LMH87_000177"/>
<dbReference type="AlphaFoldDB" id="A0A9W8QFP5"/>
<name>A0A9W8QFP5_AKAMU</name>
<dbReference type="InterPro" id="IPR011051">
    <property type="entry name" value="RmlC_Cupin_sf"/>
</dbReference>
<organism evidence="1 2">
    <name type="scientific">Akanthomyces muscarius</name>
    <name type="common">Entomopathogenic fungus</name>
    <name type="synonym">Lecanicillium muscarium</name>
    <dbReference type="NCBI Taxonomy" id="2231603"/>
    <lineage>
        <taxon>Eukaryota</taxon>
        <taxon>Fungi</taxon>
        <taxon>Dikarya</taxon>
        <taxon>Ascomycota</taxon>
        <taxon>Pezizomycotina</taxon>
        <taxon>Sordariomycetes</taxon>
        <taxon>Hypocreomycetidae</taxon>
        <taxon>Hypocreales</taxon>
        <taxon>Cordycipitaceae</taxon>
        <taxon>Akanthomyces</taxon>
    </lineage>
</organism>
<dbReference type="PANTHER" id="PTHR36156">
    <property type="entry name" value="SLR2101 PROTEIN"/>
    <property type="match status" value="1"/>
</dbReference>
<evidence type="ECO:0008006" key="3">
    <source>
        <dbReference type="Google" id="ProtNLM"/>
    </source>
</evidence>
<gene>
    <name evidence="1" type="ORF">LMH87_000177</name>
</gene>
<protein>
    <recommendedName>
        <fullName evidence="3">Cupin domain protein</fullName>
    </recommendedName>
</protein>
<sequence length="197" mass="21479">MPESSTTSHSTGYDAQRRYITTHDAEGHSIFTDTVHPTAEYKRISPDLEFFLAYANTTFPVEMDRDCDVAGYERLLAGPQPPISITSGTVLRACNLAPNSVTPMHRTLSLDFGIVIAGTVELVLDSGESRLLKPGDIAVQRGTMHAWRVPSGDTWSRMVFILQAGKAQEINGRLLEDDYGGIPVPSANDFGGHDKVS</sequence>